<accession>A0A2S4MDP2</accession>
<dbReference type="SUPFAM" id="SSF69298">
    <property type="entry name" value="Quinohemoprotein amine dehydrogenase A chain, domain 3"/>
    <property type="match status" value="1"/>
</dbReference>
<dbReference type="Pfam" id="PF09099">
    <property type="entry name" value="Qn_am_d_aIII"/>
    <property type="match status" value="1"/>
</dbReference>
<dbReference type="Pfam" id="PF09098">
    <property type="entry name" value="Dehyd-heme_bind"/>
    <property type="match status" value="1"/>
</dbReference>
<feature type="chain" id="PRO_5015776870" evidence="1">
    <location>
        <begin position="36"/>
        <end position="541"/>
    </location>
</feature>
<evidence type="ECO:0000313" key="7">
    <source>
        <dbReference type="Proteomes" id="UP000237381"/>
    </source>
</evidence>
<dbReference type="Gene3D" id="2.40.128.120">
    <property type="entry name" value="Quinohemoprotein amine dehydrogenase alpha subunit, domain 2"/>
    <property type="match status" value="1"/>
</dbReference>
<feature type="domain" description="Quinohemoprotein amine dehydrogenase alpha subunit" evidence="3">
    <location>
        <begin position="327"/>
        <end position="407"/>
    </location>
</feature>
<dbReference type="EMBL" id="PQGA01000004">
    <property type="protein sequence ID" value="POR52852.1"/>
    <property type="molecule type" value="Genomic_DNA"/>
</dbReference>
<proteinExistence type="predicted"/>
<feature type="domain" description="Quinohemoprotein amine dehydrogenase alpha subunit haem binding" evidence="2">
    <location>
        <begin position="46"/>
        <end position="208"/>
    </location>
</feature>
<dbReference type="AlphaFoldDB" id="A0A2S4MDP2"/>
<dbReference type="NCBIfam" id="TIGR03908">
    <property type="entry name" value="QH_alpha"/>
    <property type="match status" value="1"/>
</dbReference>
<comment type="caution">
    <text evidence="6">The sequence shown here is derived from an EMBL/GenBank/DDBJ whole genome shotgun (WGS) entry which is preliminary data.</text>
</comment>
<dbReference type="GO" id="GO:0009055">
    <property type="term" value="F:electron transfer activity"/>
    <property type="evidence" value="ECO:0007669"/>
    <property type="project" value="InterPro"/>
</dbReference>
<gene>
    <name evidence="6" type="ORF">B0G62_104149</name>
</gene>
<name>A0A2S4MDP2_9BURK</name>
<keyword evidence="7" id="KW-1185">Reference proteome</keyword>
<reference evidence="6 7" key="1">
    <citation type="submission" date="2018-01" db="EMBL/GenBank/DDBJ databases">
        <title>Genomic Encyclopedia of Type Strains, Phase III (KMG-III): the genomes of soil and plant-associated and newly described type strains.</title>
        <authorList>
            <person name="Whitman W."/>
        </authorList>
    </citation>
    <scope>NUCLEOTIDE SEQUENCE [LARGE SCALE GENOMIC DNA]</scope>
    <source>
        <strain evidence="6 7">JCM 18070</strain>
    </source>
</reference>
<dbReference type="SUPFAM" id="SSF81296">
    <property type="entry name" value="E set domains"/>
    <property type="match status" value="2"/>
</dbReference>
<dbReference type="Proteomes" id="UP000237381">
    <property type="component" value="Unassembled WGS sequence"/>
</dbReference>
<dbReference type="InterPro" id="IPR014756">
    <property type="entry name" value="Ig_E-set"/>
</dbReference>
<dbReference type="GO" id="GO:0020037">
    <property type="term" value="F:heme binding"/>
    <property type="evidence" value="ECO:0007669"/>
    <property type="project" value="InterPro"/>
</dbReference>
<dbReference type="Gene3D" id="2.60.40.10">
    <property type="entry name" value="Immunoglobulins"/>
    <property type="match status" value="2"/>
</dbReference>
<evidence type="ECO:0000259" key="2">
    <source>
        <dbReference type="Pfam" id="PF09098"/>
    </source>
</evidence>
<dbReference type="SUPFAM" id="SSF46626">
    <property type="entry name" value="Cytochrome c"/>
    <property type="match status" value="2"/>
</dbReference>
<feature type="domain" description="Quinohemoprotein amine dehydrogenase alpha subunit" evidence="4">
    <location>
        <begin position="412"/>
        <end position="540"/>
    </location>
</feature>
<sequence>MFMTFHSRRFSSQARGARLASVFVPLAFAAHVAYAQTAAQTRDAPTIISQTCAACHGAESKDTWSRISHQRKTPEGWLMTIARMQTMHGLVISDEDRQIIVKYLADRQGLAPAETADARYALERRLNTQEVLGSDEFKQMCARCHSAARPLLQRRPVAEWDRLVNFHLGQWPSIEYSAMGRDRDWLNVALKDIAPMLAQQYPYESTQWAQWQKTRPKATSLAGAWSFAGHMPGRGDAAGVMTVTGGTKDTFKVTLKGHFADGGALDGSGTAMLYDGYEWRASIKVQGVEMHQVLAAMNGEMKGRMFDEAHDERGLDFDAAKLESKGAPRILAVQPAFIKAGESTELTVVGANLQGTPDFGPGVQVSGVLARSAQVIRVRVTASGDSAVGARAVSLGNTQGGQFAVYRAIKDVKVVPEYAVARIGGNGGSVPKVEGRFDAEAWGVDAAGKPFRIGVVPAKWSVEPFDEQAKDDRDVRFSGAMQAVTGVFTPGDAGPNPARRMSTNNTGNLNVIAAVDDAGQTVTGKAHLIVAVQRWNNPPIP</sequence>
<keyword evidence="1" id="KW-0732">Signal</keyword>
<dbReference type="InterPro" id="IPR015182">
    <property type="entry name" value="QH-AmDH_asu_heme-bd_dom"/>
</dbReference>
<dbReference type="InterPro" id="IPR009111">
    <property type="entry name" value="QH-AmDH_asu_dom2"/>
</dbReference>
<evidence type="ECO:0000256" key="1">
    <source>
        <dbReference type="SAM" id="SignalP"/>
    </source>
</evidence>
<organism evidence="6 7">
    <name type="scientific">Paraburkholderia eburnea</name>
    <dbReference type="NCBI Taxonomy" id="1189126"/>
    <lineage>
        <taxon>Bacteria</taxon>
        <taxon>Pseudomonadati</taxon>
        <taxon>Pseudomonadota</taxon>
        <taxon>Betaproteobacteria</taxon>
        <taxon>Burkholderiales</taxon>
        <taxon>Burkholderiaceae</taxon>
        <taxon>Paraburkholderia</taxon>
    </lineage>
</organism>
<evidence type="ECO:0000259" key="3">
    <source>
        <dbReference type="Pfam" id="PF09099"/>
    </source>
</evidence>
<dbReference type="Pfam" id="PF14930">
    <property type="entry name" value="Qn_am_d_aII"/>
    <property type="match status" value="1"/>
</dbReference>
<dbReference type="InterPro" id="IPR036718">
    <property type="entry name" value="H-AmDH_asu_dom2_sf"/>
</dbReference>
<feature type="signal peptide" evidence="1">
    <location>
        <begin position="1"/>
        <end position="35"/>
    </location>
</feature>
<dbReference type="InterPro" id="IPR015183">
    <property type="entry name" value="QH-AmDH_asu_dom_III"/>
</dbReference>
<evidence type="ECO:0000313" key="6">
    <source>
        <dbReference type="EMBL" id="POR52852.1"/>
    </source>
</evidence>
<feature type="domain" description="Quinohemoprotein amine dehydrogenase alpha subunit" evidence="5">
    <location>
        <begin position="219"/>
        <end position="321"/>
    </location>
</feature>
<evidence type="ECO:0000259" key="5">
    <source>
        <dbReference type="Pfam" id="PF14930"/>
    </source>
</evidence>
<evidence type="ECO:0000259" key="4">
    <source>
        <dbReference type="Pfam" id="PF09100"/>
    </source>
</evidence>
<dbReference type="Gene3D" id="1.10.760.10">
    <property type="entry name" value="Cytochrome c-like domain"/>
    <property type="match status" value="1"/>
</dbReference>
<protein>
    <submittedName>
        <fullName evidence="6">Quinohemoprotein amine dehydrogenase</fullName>
    </submittedName>
</protein>
<dbReference type="InterPro" id="IPR036909">
    <property type="entry name" value="Cyt_c-like_dom_sf"/>
</dbReference>
<dbReference type="InterPro" id="IPR015184">
    <property type="entry name" value="QH-AmDH_asu_dom_IV"/>
</dbReference>
<dbReference type="Pfam" id="PF09100">
    <property type="entry name" value="Qn_am_d_aIV"/>
    <property type="match status" value="1"/>
</dbReference>
<dbReference type="InterPro" id="IPR023887">
    <property type="entry name" value="QH-AmDH_asu"/>
</dbReference>
<dbReference type="InterPro" id="IPR013783">
    <property type="entry name" value="Ig-like_fold"/>
</dbReference>